<protein>
    <submittedName>
        <fullName evidence="1">Uncharacterized protein</fullName>
    </submittedName>
</protein>
<dbReference type="Proteomes" id="UP000275267">
    <property type="component" value="Unassembled WGS sequence"/>
</dbReference>
<reference evidence="2" key="1">
    <citation type="journal article" date="2019" name="Nat. Commun.">
        <title>The genome of broomcorn millet.</title>
        <authorList>
            <person name="Zou C."/>
            <person name="Miki D."/>
            <person name="Li D."/>
            <person name="Tang Q."/>
            <person name="Xiao L."/>
            <person name="Rajput S."/>
            <person name="Deng P."/>
            <person name="Jia W."/>
            <person name="Huang R."/>
            <person name="Zhang M."/>
            <person name="Sun Y."/>
            <person name="Hu J."/>
            <person name="Fu X."/>
            <person name="Schnable P.S."/>
            <person name="Li F."/>
            <person name="Zhang H."/>
            <person name="Feng B."/>
            <person name="Zhu X."/>
            <person name="Liu R."/>
            <person name="Schnable J.C."/>
            <person name="Zhu J.-K."/>
            <person name="Zhang H."/>
        </authorList>
    </citation>
    <scope>NUCLEOTIDE SEQUENCE [LARGE SCALE GENOMIC DNA]</scope>
</reference>
<evidence type="ECO:0000313" key="1">
    <source>
        <dbReference type="EMBL" id="RLM85201.1"/>
    </source>
</evidence>
<keyword evidence="2" id="KW-1185">Reference proteome</keyword>
<name>A0A3L6QQ64_PANMI</name>
<accession>A0A3L6QQ64</accession>
<comment type="caution">
    <text evidence="1">The sequence shown here is derived from an EMBL/GenBank/DDBJ whole genome shotgun (WGS) entry which is preliminary data.</text>
</comment>
<organism evidence="1 2">
    <name type="scientific">Panicum miliaceum</name>
    <name type="common">Proso millet</name>
    <name type="synonym">Broomcorn millet</name>
    <dbReference type="NCBI Taxonomy" id="4540"/>
    <lineage>
        <taxon>Eukaryota</taxon>
        <taxon>Viridiplantae</taxon>
        <taxon>Streptophyta</taxon>
        <taxon>Embryophyta</taxon>
        <taxon>Tracheophyta</taxon>
        <taxon>Spermatophyta</taxon>
        <taxon>Magnoliopsida</taxon>
        <taxon>Liliopsida</taxon>
        <taxon>Poales</taxon>
        <taxon>Poaceae</taxon>
        <taxon>PACMAD clade</taxon>
        <taxon>Panicoideae</taxon>
        <taxon>Panicodae</taxon>
        <taxon>Paniceae</taxon>
        <taxon>Panicinae</taxon>
        <taxon>Panicum</taxon>
        <taxon>Panicum sect. Panicum</taxon>
    </lineage>
</organism>
<dbReference type="AlphaFoldDB" id="A0A3L6QQ64"/>
<evidence type="ECO:0000313" key="2">
    <source>
        <dbReference type="Proteomes" id="UP000275267"/>
    </source>
</evidence>
<sequence>MPMFIPDLFTEEEYMELGNTSNLLKEHKCICSRSEAFIPDATPQIEGLTAIMSKEGIEEAESSSSIIQIYHNFRIPLYTIGDAAPQEVFYDSKVGANVMSETLVDHIAPEEPLTFSRKHLKWIDGQIVKNTGILRVTPLKMARGARLKPASLAFAPFAAISRGVPLQELRSRVQYAQQSAQTDLMGFIPEEERIAQVAYLQMVLPQSLEYSPVSQDYNGDDEASDSDCGSKKECADIKALRKQLAVLELKLMDERVTESEIKLLAKVTGNEDLYRPQTQGFR</sequence>
<gene>
    <name evidence="1" type="ORF">C2845_PM04G01010</name>
</gene>
<proteinExistence type="predicted"/>
<dbReference type="EMBL" id="PQIB02000011">
    <property type="protein sequence ID" value="RLM85201.1"/>
    <property type="molecule type" value="Genomic_DNA"/>
</dbReference>